<gene>
    <name evidence="2" type="ORF">FGL95_16740</name>
</gene>
<organism evidence="2 3">
    <name type="scientific">Antrihabitans stalactiti</name>
    <dbReference type="NCBI Taxonomy" id="2584121"/>
    <lineage>
        <taxon>Bacteria</taxon>
        <taxon>Bacillati</taxon>
        <taxon>Actinomycetota</taxon>
        <taxon>Actinomycetes</taxon>
        <taxon>Mycobacteriales</taxon>
        <taxon>Nocardiaceae</taxon>
        <taxon>Antrihabitans</taxon>
    </lineage>
</organism>
<keyword evidence="3" id="KW-1185">Reference proteome</keyword>
<evidence type="ECO:0000256" key="1">
    <source>
        <dbReference type="SAM" id="Phobius"/>
    </source>
</evidence>
<protein>
    <recommendedName>
        <fullName evidence="4">Mce-associated membrane protein</fullName>
    </recommendedName>
</protein>
<reference evidence="2 3" key="1">
    <citation type="submission" date="2019-05" db="EMBL/GenBank/DDBJ databases">
        <authorList>
            <person name="Lee S.D."/>
        </authorList>
    </citation>
    <scope>NUCLEOTIDE SEQUENCE [LARGE SCALE GENOMIC DNA]</scope>
    <source>
        <strain evidence="2 3">YC2-7</strain>
    </source>
</reference>
<comment type="caution">
    <text evidence="2">The sequence shown here is derived from an EMBL/GenBank/DDBJ whole genome shotgun (WGS) entry which is preliminary data.</text>
</comment>
<sequence>MDKNTRRSRPNGSSYVKLRTVLTSALAILGIAALAIIGWQWRTTSNELDSVRSSAADSTHAEQVALDYAAGAAQMDFKDLGPWKTRLTQGTTPELSNRLTQAASSMEQIITPLQWVSTASPIAAKVRSESNGAYAVDCFVSVLTKSTQTPDGVQSTATYQLTIDSANGWAITEIRGIDSALGTEKGAK</sequence>
<evidence type="ECO:0000313" key="2">
    <source>
        <dbReference type="EMBL" id="NMN96686.1"/>
    </source>
</evidence>
<dbReference type="EMBL" id="VCQU01000005">
    <property type="protein sequence ID" value="NMN96686.1"/>
    <property type="molecule type" value="Genomic_DNA"/>
</dbReference>
<reference evidence="2 3" key="2">
    <citation type="submission" date="2020-06" db="EMBL/GenBank/DDBJ databases">
        <title>Antribacter stalactiti gen. nov., sp. nov., a new member of the family Nacardiaceae isolated from a cave.</title>
        <authorList>
            <person name="Kim I.S."/>
        </authorList>
    </citation>
    <scope>NUCLEOTIDE SEQUENCE [LARGE SCALE GENOMIC DNA]</scope>
    <source>
        <strain evidence="2 3">YC2-7</strain>
    </source>
</reference>
<proteinExistence type="predicted"/>
<evidence type="ECO:0000313" key="3">
    <source>
        <dbReference type="Proteomes" id="UP000535543"/>
    </source>
</evidence>
<accession>A0A848KG04</accession>
<keyword evidence="1" id="KW-1133">Transmembrane helix</keyword>
<feature type="transmembrane region" description="Helical" evidence="1">
    <location>
        <begin position="21"/>
        <end position="41"/>
    </location>
</feature>
<keyword evidence="1" id="KW-0472">Membrane</keyword>
<keyword evidence="1" id="KW-0812">Transmembrane</keyword>
<dbReference type="AlphaFoldDB" id="A0A848KG04"/>
<dbReference type="Proteomes" id="UP000535543">
    <property type="component" value="Unassembled WGS sequence"/>
</dbReference>
<name>A0A848KG04_9NOCA</name>
<evidence type="ECO:0008006" key="4">
    <source>
        <dbReference type="Google" id="ProtNLM"/>
    </source>
</evidence>